<name>A0A8T0GT77_CERPU</name>
<proteinExistence type="predicted"/>
<organism evidence="1 2">
    <name type="scientific">Ceratodon purpureus</name>
    <name type="common">Fire moss</name>
    <name type="synonym">Dicranum purpureum</name>
    <dbReference type="NCBI Taxonomy" id="3225"/>
    <lineage>
        <taxon>Eukaryota</taxon>
        <taxon>Viridiplantae</taxon>
        <taxon>Streptophyta</taxon>
        <taxon>Embryophyta</taxon>
        <taxon>Bryophyta</taxon>
        <taxon>Bryophytina</taxon>
        <taxon>Bryopsida</taxon>
        <taxon>Dicranidae</taxon>
        <taxon>Pseudoditrichales</taxon>
        <taxon>Ditrichaceae</taxon>
        <taxon>Ceratodon</taxon>
    </lineage>
</organism>
<keyword evidence="2" id="KW-1185">Reference proteome</keyword>
<gene>
    <name evidence="1" type="ORF">KC19_9G180100</name>
</gene>
<sequence length="34" mass="3935">MLLSPGSLRDITKYSFEWQSAKPTLTQSSVTFKW</sequence>
<dbReference type="EMBL" id="CM026430">
    <property type="protein sequence ID" value="KAG0562891.1"/>
    <property type="molecule type" value="Genomic_DNA"/>
</dbReference>
<dbReference type="Proteomes" id="UP000822688">
    <property type="component" value="Chromosome 9"/>
</dbReference>
<accession>A0A8T0GT77</accession>
<evidence type="ECO:0000313" key="1">
    <source>
        <dbReference type="EMBL" id="KAG0562891.1"/>
    </source>
</evidence>
<comment type="caution">
    <text evidence="1">The sequence shown here is derived from an EMBL/GenBank/DDBJ whole genome shotgun (WGS) entry which is preliminary data.</text>
</comment>
<evidence type="ECO:0000313" key="2">
    <source>
        <dbReference type="Proteomes" id="UP000822688"/>
    </source>
</evidence>
<protein>
    <submittedName>
        <fullName evidence="1">Uncharacterized protein</fullName>
    </submittedName>
</protein>
<reference evidence="1" key="1">
    <citation type="submission" date="2020-06" db="EMBL/GenBank/DDBJ databases">
        <title>WGS assembly of Ceratodon purpureus strain R40.</title>
        <authorList>
            <person name="Carey S.B."/>
            <person name="Jenkins J."/>
            <person name="Shu S."/>
            <person name="Lovell J.T."/>
            <person name="Sreedasyam A."/>
            <person name="Maumus F."/>
            <person name="Tiley G.P."/>
            <person name="Fernandez-Pozo N."/>
            <person name="Barry K."/>
            <person name="Chen C."/>
            <person name="Wang M."/>
            <person name="Lipzen A."/>
            <person name="Daum C."/>
            <person name="Saski C.A."/>
            <person name="Payton A.C."/>
            <person name="Mcbreen J.C."/>
            <person name="Conrad R.E."/>
            <person name="Kollar L.M."/>
            <person name="Olsson S."/>
            <person name="Huttunen S."/>
            <person name="Landis J.B."/>
            <person name="Wickett N.J."/>
            <person name="Johnson M.G."/>
            <person name="Rensing S.A."/>
            <person name="Grimwood J."/>
            <person name="Schmutz J."/>
            <person name="Mcdaniel S.F."/>
        </authorList>
    </citation>
    <scope>NUCLEOTIDE SEQUENCE</scope>
    <source>
        <strain evidence="1">R40</strain>
    </source>
</reference>
<dbReference type="AlphaFoldDB" id="A0A8T0GT77"/>